<keyword evidence="6" id="KW-1185">Reference proteome</keyword>
<dbReference type="AlphaFoldDB" id="A0A846XT55"/>
<dbReference type="GO" id="GO:0030001">
    <property type="term" value="P:metal ion transport"/>
    <property type="evidence" value="ECO:0007669"/>
    <property type="project" value="InterPro"/>
</dbReference>
<reference evidence="5 6" key="1">
    <citation type="submission" date="2020-04" db="EMBL/GenBank/DDBJ databases">
        <title>MicrobeNet Type strains.</title>
        <authorList>
            <person name="Nicholson A.C."/>
        </authorList>
    </citation>
    <scope>NUCLEOTIDE SEQUENCE [LARGE SCALE GENOMIC DNA]</scope>
    <source>
        <strain evidence="5 6">JCM 12354</strain>
    </source>
</reference>
<evidence type="ECO:0000256" key="2">
    <source>
        <dbReference type="ARBA" id="ARBA00022448"/>
    </source>
</evidence>
<proteinExistence type="predicted"/>
<sequence>MSPFLDRCATFKWKSFPLRVCVPHGVCVSRSSRVIRKFAVRIAVATLGITTAATLAACSGSSADSGMPTIVTSTDVWGSVAAAVGGADVEVKSIIDSPNQDPHSYQTTASDAAAIRDAALVVYNGGHYDEFAEQAAQGRDKPTLSAFDLRTGAAAGDDNEHVWYDMATVGAVADKIADELGRIDPAHQQAFTDRAAAFHGRLADITAIMTNVATTHPKTPVLQTEPLAHYLLRAADTEDRTPHSFAEAIEQGTDPAPADLAAVRELLDGKQVRALVYNIQTEDKTTKDVAATAKGAGVPIVEVTETLPEGTDFVTWQTDNATTLAAALD</sequence>
<evidence type="ECO:0000256" key="1">
    <source>
        <dbReference type="ARBA" id="ARBA00004196"/>
    </source>
</evidence>
<protein>
    <submittedName>
        <fullName evidence="5">Zinc ABC transporter solute-binding protein</fullName>
    </submittedName>
</protein>
<evidence type="ECO:0000256" key="4">
    <source>
        <dbReference type="ARBA" id="ARBA00022729"/>
    </source>
</evidence>
<dbReference type="GO" id="GO:0046872">
    <property type="term" value="F:metal ion binding"/>
    <property type="evidence" value="ECO:0007669"/>
    <property type="project" value="UniProtKB-KW"/>
</dbReference>
<dbReference type="GO" id="GO:0030313">
    <property type="term" value="C:cell envelope"/>
    <property type="evidence" value="ECO:0007669"/>
    <property type="project" value="UniProtKB-SubCell"/>
</dbReference>
<evidence type="ECO:0000313" key="5">
    <source>
        <dbReference type="EMBL" id="NKY50266.1"/>
    </source>
</evidence>
<accession>A0A846XT55</accession>
<evidence type="ECO:0000313" key="6">
    <source>
        <dbReference type="Proteomes" id="UP000565711"/>
    </source>
</evidence>
<dbReference type="PANTHER" id="PTHR42953">
    <property type="entry name" value="HIGH-AFFINITY ZINC UPTAKE SYSTEM PROTEIN ZNUA-RELATED"/>
    <property type="match status" value="1"/>
</dbReference>
<dbReference type="Gene3D" id="3.40.50.1980">
    <property type="entry name" value="Nitrogenase molybdenum iron protein domain"/>
    <property type="match status" value="2"/>
</dbReference>
<gene>
    <name evidence="5" type="ORF">HGA08_08600</name>
</gene>
<keyword evidence="3" id="KW-0479">Metal-binding</keyword>
<dbReference type="InterPro" id="IPR050492">
    <property type="entry name" value="Bact_metal-bind_prot9"/>
</dbReference>
<dbReference type="Pfam" id="PF01297">
    <property type="entry name" value="ZnuA"/>
    <property type="match status" value="1"/>
</dbReference>
<evidence type="ECO:0000256" key="3">
    <source>
        <dbReference type="ARBA" id="ARBA00022723"/>
    </source>
</evidence>
<dbReference type="Proteomes" id="UP000565711">
    <property type="component" value="Unassembled WGS sequence"/>
</dbReference>
<dbReference type="InterPro" id="IPR006127">
    <property type="entry name" value="ZnuA-like"/>
</dbReference>
<dbReference type="EMBL" id="JAAXOP010000003">
    <property type="protein sequence ID" value="NKY50266.1"/>
    <property type="molecule type" value="Genomic_DNA"/>
</dbReference>
<dbReference type="SUPFAM" id="SSF53807">
    <property type="entry name" value="Helical backbone' metal receptor"/>
    <property type="match status" value="1"/>
</dbReference>
<keyword evidence="2" id="KW-0813">Transport</keyword>
<organism evidence="5 6">
    <name type="scientific">Nocardia vermiculata</name>
    <dbReference type="NCBI Taxonomy" id="257274"/>
    <lineage>
        <taxon>Bacteria</taxon>
        <taxon>Bacillati</taxon>
        <taxon>Actinomycetota</taxon>
        <taxon>Actinomycetes</taxon>
        <taxon>Mycobacteriales</taxon>
        <taxon>Nocardiaceae</taxon>
        <taxon>Nocardia</taxon>
    </lineage>
</organism>
<comment type="subcellular location">
    <subcellularLocation>
        <location evidence="1">Cell envelope</location>
    </subcellularLocation>
</comment>
<dbReference type="PANTHER" id="PTHR42953:SF1">
    <property type="entry name" value="METAL-BINDING PROTEIN HI_0362-RELATED"/>
    <property type="match status" value="1"/>
</dbReference>
<comment type="caution">
    <text evidence="5">The sequence shown here is derived from an EMBL/GenBank/DDBJ whole genome shotgun (WGS) entry which is preliminary data.</text>
</comment>
<keyword evidence="4" id="KW-0732">Signal</keyword>
<name>A0A846XT55_9NOCA</name>